<dbReference type="InterPro" id="IPR006221">
    <property type="entry name" value="TrpG/PapA_dom"/>
</dbReference>
<organism evidence="3 4">
    <name type="scientific">Kineococcus gynurae</name>
    <dbReference type="NCBI Taxonomy" id="452979"/>
    <lineage>
        <taxon>Bacteria</taxon>
        <taxon>Bacillati</taxon>
        <taxon>Actinomycetota</taxon>
        <taxon>Actinomycetes</taxon>
        <taxon>Kineosporiales</taxon>
        <taxon>Kineosporiaceae</taxon>
        <taxon>Kineococcus</taxon>
    </lineage>
</organism>
<dbReference type="PRINTS" id="PR00099">
    <property type="entry name" value="CPSGATASE"/>
</dbReference>
<dbReference type="EMBL" id="JBHMDM010000004">
    <property type="protein sequence ID" value="MFB9376704.1"/>
    <property type="molecule type" value="Genomic_DNA"/>
</dbReference>
<evidence type="ECO:0000313" key="4">
    <source>
        <dbReference type="Proteomes" id="UP001589748"/>
    </source>
</evidence>
<dbReference type="PANTHER" id="PTHR43418:SF4">
    <property type="entry name" value="MULTIFUNCTIONAL TRYPTOPHAN BIOSYNTHESIS PROTEIN"/>
    <property type="match status" value="1"/>
</dbReference>
<feature type="domain" description="Glutamine amidotransferase" evidence="2">
    <location>
        <begin position="4"/>
        <end position="185"/>
    </location>
</feature>
<dbReference type="InterPro" id="IPR017926">
    <property type="entry name" value="GATASE"/>
</dbReference>
<evidence type="ECO:0000313" key="3">
    <source>
        <dbReference type="EMBL" id="MFB9376704.1"/>
    </source>
</evidence>
<evidence type="ECO:0000256" key="1">
    <source>
        <dbReference type="ARBA" id="ARBA00022962"/>
    </source>
</evidence>
<dbReference type="Gene3D" id="3.40.50.880">
    <property type="match status" value="1"/>
</dbReference>
<dbReference type="PROSITE" id="PS51273">
    <property type="entry name" value="GATASE_TYPE_1"/>
    <property type="match status" value="1"/>
</dbReference>
<dbReference type="InterPro" id="IPR029062">
    <property type="entry name" value="Class_I_gatase-like"/>
</dbReference>
<keyword evidence="4" id="KW-1185">Reference proteome</keyword>
<dbReference type="Proteomes" id="UP001589748">
    <property type="component" value="Unassembled WGS sequence"/>
</dbReference>
<keyword evidence="1" id="KW-0315">Glutamine amidotransferase</keyword>
<sequence length="189" mass="19975">MKALLIDGGDPFVHTIRAEVTALGISSVVCPPAAAAERVPAEVPDAVVLGPGPGRPRDAAHLRVLAALTGSVPILGVCLGHQAIGLAFGARIARALRPLQGRSSRIEHDGRGVFVRAPADQLVARYHAFVVDEEGLPPELEVSARSVDDGHVMAMRHRRLPIESVQFHPESIATQGGTSLLASFFDTYC</sequence>
<dbReference type="CDD" id="cd01743">
    <property type="entry name" value="GATase1_Anthranilate_Synthase"/>
    <property type="match status" value="1"/>
</dbReference>
<dbReference type="SUPFAM" id="SSF52317">
    <property type="entry name" value="Class I glutamine amidotransferase-like"/>
    <property type="match status" value="1"/>
</dbReference>
<dbReference type="RefSeq" id="WP_380135920.1">
    <property type="nucleotide sequence ID" value="NZ_JBHLUI010000003.1"/>
</dbReference>
<dbReference type="InterPro" id="IPR050472">
    <property type="entry name" value="Anth_synth/Amidotransfase"/>
</dbReference>
<protein>
    <submittedName>
        <fullName evidence="3">Anthranilate synthase component II</fullName>
    </submittedName>
</protein>
<dbReference type="NCBIfam" id="TIGR00566">
    <property type="entry name" value="trpG_papA"/>
    <property type="match status" value="1"/>
</dbReference>
<accession>A0ABV5LRM1</accession>
<comment type="caution">
    <text evidence="3">The sequence shown here is derived from an EMBL/GenBank/DDBJ whole genome shotgun (WGS) entry which is preliminary data.</text>
</comment>
<dbReference type="PANTHER" id="PTHR43418">
    <property type="entry name" value="MULTIFUNCTIONAL TRYPTOPHAN BIOSYNTHESIS PROTEIN-RELATED"/>
    <property type="match status" value="1"/>
</dbReference>
<dbReference type="PRINTS" id="PR00097">
    <property type="entry name" value="ANTSNTHASEII"/>
</dbReference>
<evidence type="ECO:0000259" key="2">
    <source>
        <dbReference type="Pfam" id="PF00117"/>
    </source>
</evidence>
<proteinExistence type="predicted"/>
<dbReference type="Pfam" id="PF00117">
    <property type="entry name" value="GATase"/>
    <property type="match status" value="1"/>
</dbReference>
<dbReference type="PRINTS" id="PR00096">
    <property type="entry name" value="GATASE"/>
</dbReference>
<reference evidence="3 4" key="1">
    <citation type="submission" date="2024-09" db="EMBL/GenBank/DDBJ databases">
        <authorList>
            <person name="Sun Q."/>
            <person name="Mori K."/>
        </authorList>
    </citation>
    <scope>NUCLEOTIDE SEQUENCE [LARGE SCALE GENOMIC DNA]</scope>
    <source>
        <strain evidence="3 4">TISTR 1856</strain>
    </source>
</reference>
<gene>
    <name evidence="3" type="ORF">ACFFVI_06955</name>
</gene>
<name>A0ABV5LRM1_9ACTN</name>